<organism evidence="1 2">
    <name type="scientific">Bacteroides zhangwenhongii</name>
    <dbReference type="NCBI Taxonomy" id="2650157"/>
    <lineage>
        <taxon>Bacteria</taxon>
        <taxon>Pseudomonadati</taxon>
        <taxon>Bacteroidota</taxon>
        <taxon>Bacteroidia</taxon>
        <taxon>Bacteroidales</taxon>
        <taxon>Bacteroidaceae</taxon>
        <taxon>Bacteroides</taxon>
    </lineage>
</organism>
<comment type="caution">
    <text evidence="1">The sequence shown here is derived from an EMBL/GenBank/DDBJ whole genome shotgun (WGS) entry which is preliminary data.</text>
</comment>
<dbReference type="EMBL" id="JAQPYS010000011">
    <property type="protein sequence ID" value="MDC7135024.1"/>
    <property type="molecule type" value="Genomic_DNA"/>
</dbReference>
<protein>
    <submittedName>
        <fullName evidence="1">Uncharacterized protein</fullName>
    </submittedName>
</protein>
<evidence type="ECO:0000313" key="1">
    <source>
        <dbReference type="EMBL" id="MDC7135024.1"/>
    </source>
</evidence>
<name>A0ABT5H3H1_9BACE</name>
<feature type="non-terminal residue" evidence="1">
    <location>
        <position position="80"/>
    </location>
</feature>
<sequence>MASNKYYPEDVLVEKIQSGEYGWLEYVNHHSAEWQEEYESYCLNNGLCICEESAEQFVHHKDEELEKVENIKSIDPLLYS</sequence>
<keyword evidence="2" id="KW-1185">Reference proteome</keyword>
<dbReference type="RefSeq" id="WP_272719483.1">
    <property type="nucleotide sequence ID" value="NZ_JAQPYS010000011.1"/>
</dbReference>
<accession>A0ABT5H3H1</accession>
<gene>
    <name evidence="1" type="ORF">PQG98_01505</name>
</gene>
<reference evidence="1 2" key="1">
    <citation type="submission" date="2023-01" db="EMBL/GenBank/DDBJ databases">
        <title>Exploring GABA producing Bacteroides strains toward improving mental health.</title>
        <authorList>
            <person name="Yousuf B."/>
            <person name="Bouhlel N.E."/>
            <person name="Mottawea W."/>
            <person name="Hammami R."/>
        </authorList>
    </citation>
    <scope>NUCLEOTIDE SEQUENCE [LARGE SCALE GENOMIC DNA]</scope>
    <source>
        <strain evidence="1 2">UO.H1054</strain>
    </source>
</reference>
<dbReference type="Proteomes" id="UP001215398">
    <property type="component" value="Unassembled WGS sequence"/>
</dbReference>
<evidence type="ECO:0000313" key="2">
    <source>
        <dbReference type="Proteomes" id="UP001215398"/>
    </source>
</evidence>
<proteinExistence type="predicted"/>